<evidence type="ECO:0000313" key="3">
    <source>
        <dbReference type="Proteomes" id="UP000499080"/>
    </source>
</evidence>
<dbReference type="InterPro" id="IPR012337">
    <property type="entry name" value="RNaseH-like_sf"/>
</dbReference>
<evidence type="ECO:0000313" key="2">
    <source>
        <dbReference type="EMBL" id="GBL88248.1"/>
    </source>
</evidence>
<dbReference type="OrthoDB" id="6781533at2759"/>
<dbReference type="AlphaFoldDB" id="A0A4Y2B899"/>
<dbReference type="GO" id="GO:0003676">
    <property type="term" value="F:nucleic acid binding"/>
    <property type="evidence" value="ECO:0007669"/>
    <property type="project" value="InterPro"/>
</dbReference>
<feature type="region of interest" description="Disordered" evidence="1">
    <location>
        <begin position="201"/>
        <end position="234"/>
    </location>
</feature>
<dbReference type="InterPro" id="IPR036397">
    <property type="entry name" value="RNaseH_sf"/>
</dbReference>
<proteinExistence type="predicted"/>
<evidence type="ECO:0008006" key="4">
    <source>
        <dbReference type="Google" id="ProtNLM"/>
    </source>
</evidence>
<keyword evidence="3" id="KW-1185">Reference proteome</keyword>
<comment type="caution">
    <text evidence="2">The sequence shown here is derived from an EMBL/GenBank/DDBJ whole genome shotgun (WGS) entry which is preliminary data.</text>
</comment>
<accession>A0A4Y2B899</accession>
<dbReference type="CDD" id="cd09276">
    <property type="entry name" value="Rnase_HI_RT_non_LTR"/>
    <property type="match status" value="1"/>
</dbReference>
<evidence type="ECO:0000256" key="1">
    <source>
        <dbReference type="SAM" id="MobiDB-lite"/>
    </source>
</evidence>
<dbReference type="SUPFAM" id="SSF53098">
    <property type="entry name" value="Ribonuclease H-like"/>
    <property type="match status" value="1"/>
</dbReference>
<sequence length="234" mass="26202">MTTKLSQIQRPFLLNITGAYRTSPTAALQAITGIMPLDIKLVAEAQFVQLTRLKKILTIEGEEYNYETYEEKVTGWSRHPEEFIDEERVNLEENLSAVGEINIFTDGSKMGQGVGSAFCVFGKQQELITQWQGRLSPKHSIFQAELIALHEVVKYAQNHQNKMGWIRAHVGHLGDEKADELAKEAITSTEAAVLTVPLPRSSAKQDLKQRALAKSQRCWDDGINPPSDRPEITA</sequence>
<dbReference type="EMBL" id="BGPR01000058">
    <property type="protein sequence ID" value="GBL88248.1"/>
    <property type="molecule type" value="Genomic_DNA"/>
</dbReference>
<gene>
    <name evidence="2" type="ORF">AVEN_117825_1</name>
</gene>
<dbReference type="Proteomes" id="UP000499080">
    <property type="component" value="Unassembled WGS sequence"/>
</dbReference>
<protein>
    <recommendedName>
        <fullName evidence="4">RNase H type-1 domain-containing protein</fullName>
    </recommendedName>
</protein>
<dbReference type="Gene3D" id="3.30.420.10">
    <property type="entry name" value="Ribonuclease H-like superfamily/Ribonuclease H"/>
    <property type="match status" value="1"/>
</dbReference>
<name>A0A4Y2B899_ARAVE</name>
<organism evidence="2 3">
    <name type="scientific">Araneus ventricosus</name>
    <name type="common">Orbweaver spider</name>
    <name type="synonym">Epeira ventricosa</name>
    <dbReference type="NCBI Taxonomy" id="182803"/>
    <lineage>
        <taxon>Eukaryota</taxon>
        <taxon>Metazoa</taxon>
        <taxon>Ecdysozoa</taxon>
        <taxon>Arthropoda</taxon>
        <taxon>Chelicerata</taxon>
        <taxon>Arachnida</taxon>
        <taxon>Araneae</taxon>
        <taxon>Araneomorphae</taxon>
        <taxon>Entelegynae</taxon>
        <taxon>Araneoidea</taxon>
        <taxon>Araneidae</taxon>
        <taxon>Araneus</taxon>
    </lineage>
</organism>
<reference evidence="2 3" key="1">
    <citation type="journal article" date="2019" name="Sci. Rep.">
        <title>Orb-weaving spider Araneus ventricosus genome elucidates the spidroin gene catalogue.</title>
        <authorList>
            <person name="Kono N."/>
            <person name="Nakamura H."/>
            <person name="Ohtoshi R."/>
            <person name="Moran D.A.P."/>
            <person name="Shinohara A."/>
            <person name="Yoshida Y."/>
            <person name="Fujiwara M."/>
            <person name="Mori M."/>
            <person name="Tomita M."/>
            <person name="Arakawa K."/>
        </authorList>
    </citation>
    <scope>NUCLEOTIDE SEQUENCE [LARGE SCALE GENOMIC DNA]</scope>
</reference>